<dbReference type="RefSeq" id="WP_211556318.1">
    <property type="nucleotide sequence ID" value="NZ_JAGVRK010000001.1"/>
</dbReference>
<name>A0ABS5LAD1_9BACI</name>
<dbReference type="InterPro" id="IPR051932">
    <property type="entry name" value="Bact_StressResp_Reg"/>
</dbReference>
<keyword evidence="1" id="KW-0597">Phosphoprotein</keyword>
<accession>A0ABS5LAD1</accession>
<dbReference type="Gene3D" id="3.30.750.24">
    <property type="entry name" value="STAS domain"/>
    <property type="match status" value="1"/>
</dbReference>
<dbReference type="Pfam" id="PF01740">
    <property type="entry name" value="STAS"/>
    <property type="match status" value="1"/>
</dbReference>
<reference evidence="3 4" key="1">
    <citation type="submission" date="2021-04" db="EMBL/GenBank/DDBJ databases">
        <title>Metabacillus sp. strain KIGAM252 whole genome sequence.</title>
        <authorList>
            <person name="Seo M.-J."/>
            <person name="Cho E.-S."/>
            <person name="Hwang C.Y."/>
            <person name="Yoon D.J."/>
        </authorList>
    </citation>
    <scope>NUCLEOTIDE SEQUENCE [LARGE SCALE GENOMIC DNA]</scope>
    <source>
        <strain evidence="3 4">KIGAM252</strain>
    </source>
</reference>
<feature type="domain" description="STAS" evidence="2">
    <location>
        <begin position="166"/>
        <end position="277"/>
    </location>
</feature>
<evidence type="ECO:0000256" key="1">
    <source>
        <dbReference type="ARBA" id="ARBA00022553"/>
    </source>
</evidence>
<sequence length="281" mass="31669">METKAKALYQFLVETAPQFTEEWFTHQSVKPGSDYSLDAPPQITEKVKEQNSNYVRLVAKSLDQSYEDMKETIGAWTKKTAADRAQSRTSIGEVTRNFGIFRRVFWQFIERFTLETDLPITIQDLLYWEKKLNTALDFVNESFTKEFMKIMMIRLEAQSSLIKELSAPVIELTKDIGLLPIIGDIDTARAKNILESSLQQSIDSGINVLILDLSGVVTVDTMVAKEIFQLTEALRLIGVETVICGIRPEVAQTAIQLGIDFSGMKTESSLQKAVLKMAKSL</sequence>
<dbReference type="PROSITE" id="PS50801">
    <property type="entry name" value="STAS"/>
    <property type="match status" value="1"/>
</dbReference>
<dbReference type="InterPro" id="IPR002645">
    <property type="entry name" value="STAS_dom"/>
</dbReference>
<gene>
    <name evidence="3" type="ORF">J9317_02700</name>
</gene>
<dbReference type="PANTHER" id="PTHR33745:SF3">
    <property type="entry name" value="RSBT CO-ANTAGONIST PROTEIN RSBRC"/>
    <property type="match status" value="1"/>
</dbReference>
<evidence type="ECO:0000313" key="3">
    <source>
        <dbReference type="EMBL" id="MBS2967682.1"/>
    </source>
</evidence>
<dbReference type="EMBL" id="JAGVRK010000001">
    <property type="protein sequence ID" value="MBS2967682.1"/>
    <property type="molecule type" value="Genomic_DNA"/>
</dbReference>
<protein>
    <submittedName>
        <fullName evidence="3">STAS domain-containing protein</fullName>
    </submittedName>
</protein>
<evidence type="ECO:0000313" key="4">
    <source>
        <dbReference type="Proteomes" id="UP000682403"/>
    </source>
</evidence>
<organism evidence="3 4">
    <name type="scientific">Metabacillus flavus</name>
    <dbReference type="NCBI Taxonomy" id="2823519"/>
    <lineage>
        <taxon>Bacteria</taxon>
        <taxon>Bacillati</taxon>
        <taxon>Bacillota</taxon>
        <taxon>Bacilli</taxon>
        <taxon>Bacillales</taxon>
        <taxon>Bacillaceae</taxon>
        <taxon>Metabacillus</taxon>
    </lineage>
</organism>
<dbReference type="CDD" id="cd07041">
    <property type="entry name" value="STAS_RsbR_RsbS_like"/>
    <property type="match status" value="1"/>
</dbReference>
<comment type="caution">
    <text evidence="3">The sequence shown here is derived from an EMBL/GenBank/DDBJ whole genome shotgun (WGS) entry which is preliminary data.</text>
</comment>
<proteinExistence type="predicted"/>
<dbReference type="SUPFAM" id="SSF52091">
    <property type="entry name" value="SpoIIaa-like"/>
    <property type="match status" value="1"/>
</dbReference>
<dbReference type="InterPro" id="IPR036513">
    <property type="entry name" value="STAS_dom_sf"/>
</dbReference>
<keyword evidence="4" id="KW-1185">Reference proteome</keyword>
<evidence type="ECO:0000259" key="2">
    <source>
        <dbReference type="PROSITE" id="PS50801"/>
    </source>
</evidence>
<dbReference type="Gene3D" id="1.10.490.70">
    <property type="entry name" value="Histidine kinase N-terminal domain"/>
    <property type="match status" value="1"/>
</dbReference>
<dbReference type="PANTHER" id="PTHR33745">
    <property type="entry name" value="RSBT ANTAGONIST PROTEIN RSBS-RELATED"/>
    <property type="match status" value="1"/>
</dbReference>
<dbReference type="Proteomes" id="UP000682403">
    <property type="component" value="Unassembled WGS sequence"/>
</dbReference>